<accession>A0A5S4H2K6</accession>
<protein>
    <submittedName>
        <fullName evidence="2">STAS domain-containing protein</fullName>
    </submittedName>
</protein>
<name>A0A5S4H2K6_9ACTN</name>
<proteinExistence type="predicted"/>
<evidence type="ECO:0000313" key="3">
    <source>
        <dbReference type="Proteomes" id="UP000306628"/>
    </source>
</evidence>
<dbReference type="OrthoDB" id="3541903at2"/>
<sequence length="378" mass="40542">MKPLAKEGAMAGPRVIVVALRGVVDDRAAEEATRVLGARLAQSGRWLVFDLSGAERITPGGWRFILRAWLDARAAGGGVSMAGGAEVSHAHYVARQIGLPASPDVEQALAALEPDRRISELLSVRPPSKVQARPVDGYEKAFLAFFGYRPSAEPLKDAFSRALIMQALADVRPVAEKPDPAVAAMSEGPDEEVLAALRDELLPRGTQEGFAYLGDADSAPAVEEALRQLGDAFGWEVTPHSEPLQGSWFRRFRLKAKDLAMSADAKEIAEELRRAAELRALHGVQAQNDGVQAQAAATLIQALDGTEQAVVLVGSVLIIKDAGRLAVRTLTQRQLIHLERSADMTQPSKVLEALERSGAADDPPPKPARELSPGEEDD</sequence>
<dbReference type="Proteomes" id="UP000306628">
    <property type="component" value="Unassembled WGS sequence"/>
</dbReference>
<dbReference type="RefSeq" id="WP_138687725.1">
    <property type="nucleotide sequence ID" value="NZ_JBHSAZ010000068.1"/>
</dbReference>
<keyword evidence="3" id="KW-1185">Reference proteome</keyword>
<dbReference type="CDD" id="cd07043">
    <property type="entry name" value="STAS_anti-anti-sigma_factors"/>
    <property type="match status" value="1"/>
</dbReference>
<evidence type="ECO:0000256" key="1">
    <source>
        <dbReference type="SAM" id="MobiDB-lite"/>
    </source>
</evidence>
<comment type="caution">
    <text evidence="2">The sequence shown here is derived from an EMBL/GenBank/DDBJ whole genome shotgun (WGS) entry which is preliminary data.</text>
</comment>
<evidence type="ECO:0000313" key="2">
    <source>
        <dbReference type="EMBL" id="TMR39336.1"/>
    </source>
</evidence>
<dbReference type="AlphaFoldDB" id="A0A5S4H2K6"/>
<dbReference type="Gene3D" id="3.30.750.24">
    <property type="entry name" value="STAS domain"/>
    <property type="match status" value="1"/>
</dbReference>
<feature type="region of interest" description="Disordered" evidence="1">
    <location>
        <begin position="346"/>
        <end position="378"/>
    </location>
</feature>
<dbReference type="InterPro" id="IPR036513">
    <property type="entry name" value="STAS_dom_sf"/>
</dbReference>
<feature type="compositionally biased region" description="Basic and acidic residues" evidence="1">
    <location>
        <begin position="352"/>
        <end position="369"/>
    </location>
</feature>
<dbReference type="SUPFAM" id="SSF52091">
    <property type="entry name" value="SpoIIaa-like"/>
    <property type="match status" value="1"/>
</dbReference>
<dbReference type="EMBL" id="VCKX01000003">
    <property type="protein sequence ID" value="TMR39336.1"/>
    <property type="molecule type" value="Genomic_DNA"/>
</dbReference>
<reference evidence="2 3" key="1">
    <citation type="submission" date="2019-05" db="EMBL/GenBank/DDBJ databases">
        <title>Draft genome sequence of Nonomuraea zeae DSM 100528.</title>
        <authorList>
            <person name="Saricaoglu S."/>
            <person name="Isik K."/>
        </authorList>
    </citation>
    <scope>NUCLEOTIDE SEQUENCE [LARGE SCALE GENOMIC DNA]</scope>
    <source>
        <strain evidence="2 3">DSM 100528</strain>
    </source>
</reference>
<gene>
    <name evidence="2" type="ORF">ETD85_01390</name>
</gene>
<organism evidence="2 3">
    <name type="scientific">Nonomuraea zeae</name>
    <dbReference type="NCBI Taxonomy" id="1642303"/>
    <lineage>
        <taxon>Bacteria</taxon>
        <taxon>Bacillati</taxon>
        <taxon>Actinomycetota</taxon>
        <taxon>Actinomycetes</taxon>
        <taxon>Streptosporangiales</taxon>
        <taxon>Streptosporangiaceae</taxon>
        <taxon>Nonomuraea</taxon>
    </lineage>
</organism>